<dbReference type="VEuPathDB" id="TriTrypDB:TcG_02532"/>
<dbReference type="VEuPathDB" id="TriTrypDB:BCY84_21714"/>
<organism evidence="2 3">
    <name type="scientific">Trypanosoma cruzi</name>
    <dbReference type="NCBI Taxonomy" id="5693"/>
    <lineage>
        <taxon>Eukaryota</taxon>
        <taxon>Discoba</taxon>
        <taxon>Euglenozoa</taxon>
        <taxon>Kinetoplastea</taxon>
        <taxon>Metakinetoplastina</taxon>
        <taxon>Trypanosomatida</taxon>
        <taxon>Trypanosomatidae</taxon>
        <taxon>Trypanosoma</taxon>
        <taxon>Schizotrypanum</taxon>
    </lineage>
</organism>
<keyword evidence="1" id="KW-0472">Membrane</keyword>
<keyword evidence="1" id="KW-1133">Transmembrane helix</keyword>
<dbReference type="Proteomes" id="UP000246121">
    <property type="component" value="Unassembled WGS sequence"/>
</dbReference>
<dbReference type="EMBL" id="PRFA01000083">
    <property type="protein sequence ID" value="PWU87869.1"/>
    <property type="molecule type" value="Genomic_DNA"/>
</dbReference>
<accession>A0A2V2UUR7</accession>
<keyword evidence="1" id="KW-0812">Transmembrane</keyword>
<name>A0A2V2UUR7_TRYCR</name>
<sequence>MGMASRWMPRPEEPTAEAPPLRFGGPLLMQLVRYLPLLMRLLAHLPGFTAGFILTCLFFSVVGRDTLRNEYAPVAGFHVVALMLLRELVAPWREGKKKAAFVRQRVASLRSFADDVQLQWRDVLD</sequence>
<dbReference type="VEuPathDB" id="TriTrypDB:TcCLB.510825.20"/>
<dbReference type="VEuPathDB" id="TriTrypDB:TcCLB.505555.20"/>
<feature type="transmembrane region" description="Helical" evidence="1">
    <location>
        <begin position="37"/>
        <end position="60"/>
    </location>
</feature>
<evidence type="ECO:0000313" key="3">
    <source>
        <dbReference type="Proteomes" id="UP000246121"/>
    </source>
</evidence>
<evidence type="ECO:0000256" key="1">
    <source>
        <dbReference type="SAM" id="Phobius"/>
    </source>
</evidence>
<evidence type="ECO:0000313" key="2">
    <source>
        <dbReference type="EMBL" id="PWU87869.1"/>
    </source>
</evidence>
<protein>
    <submittedName>
        <fullName evidence="2">Uncharacterized protein</fullName>
    </submittedName>
</protein>
<dbReference type="VEuPathDB" id="TriTrypDB:C4B63_83g472c"/>
<dbReference type="VEuPathDB" id="TriTrypDB:TcBrA4_0116910"/>
<dbReference type="AlphaFoldDB" id="A0A2V2UUR7"/>
<dbReference type="VEuPathDB" id="TriTrypDB:TcCL_ESM08090"/>
<reference evidence="2 3" key="1">
    <citation type="journal article" date="2018" name="Microb. Genom.">
        <title>Expanding an expanded genome: long-read sequencing of Trypanosoma cruzi.</title>
        <authorList>
            <person name="Berna L."/>
            <person name="Rodriguez M."/>
            <person name="Chiribao M.L."/>
            <person name="Parodi-Talice A."/>
            <person name="Pita S."/>
            <person name="Rijo G."/>
            <person name="Alvarez-Valin F."/>
            <person name="Robello C."/>
        </authorList>
    </citation>
    <scope>NUCLEOTIDE SEQUENCE [LARGE SCALE GENOMIC DNA]</scope>
    <source>
        <strain evidence="2 3">Dm28c</strain>
    </source>
</reference>
<comment type="caution">
    <text evidence="2">The sequence shown here is derived from an EMBL/GenBank/DDBJ whole genome shotgun (WGS) entry which is preliminary data.</text>
</comment>
<dbReference type="VEuPathDB" id="TriTrypDB:C3747_146g216c"/>
<gene>
    <name evidence="2" type="ORF">C4B63_83g472c</name>
</gene>
<proteinExistence type="predicted"/>